<dbReference type="RefSeq" id="WP_123234674.1">
    <property type="nucleotide sequence ID" value="NZ_RJSG01000002.1"/>
</dbReference>
<dbReference type="OrthoDB" id="338143at2"/>
<keyword evidence="1" id="KW-0812">Transmembrane</keyword>
<accession>A0A3N0DX24</accession>
<dbReference type="PANTHER" id="PTHR33371:SF17">
    <property type="entry name" value="MCE-FAMILY PROTEIN MCE1B"/>
    <property type="match status" value="1"/>
</dbReference>
<dbReference type="Proteomes" id="UP000277094">
    <property type="component" value="Unassembled WGS sequence"/>
</dbReference>
<keyword evidence="1" id="KW-1133">Transmembrane helix</keyword>
<evidence type="ECO:0000256" key="1">
    <source>
        <dbReference type="SAM" id="Phobius"/>
    </source>
</evidence>
<protein>
    <submittedName>
        <fullName evidence="4">MCE family protein</fullName>
    </submittedName>
</protein>
<dbReference type="Pfam" id="PF02470">
    <property type="entry name" value="MlaD"/>
    <property type="match status" value="1"/>
</dbReference>
<comment type="caution">
    <text evidence="4">The sequence shown here is derived from an EMBL/GenBank/DDBJ whole genome shotgun (WGS) entry which is preliminary data.</text>
</comment>
<proteinExistence type="predicted"/>
<feature type="domain" description="Mce/MlaD" evidence="2">
    <location>
        <begin position="55"/>
        <end position="126"/>
    </location>
</feature>
<dbReference type="InterPro" id="IPR052336">
    <property type="entry name" value="MlaD_Phospholipid_Transporter"/>
</dbReference>
<gene>
    <name evidence="4" type="ORF">EFL95_14825</name>
</gene>
<dbReference type="Pfam" id="PF11887">
    <property type="entry name" value="Mce4_CUP1"/>
    <property type="match status" value="1"/>
</dbReference>
<evidence type="ECO:0000259" key="2">
    <source>
        <dbReference type="Pfam" id="PF02470"/>
    </source>
</evidence>
<dbReference type="NCBIfam" id="TIGR00996">
    <property type="entry name" value="Mtu_fam_mce"/>
    <property type="match status" value="1"/>
</dbReference>
<evidence type="ECO:0000259" key="3">
    <source>
        <dbReference type="Pfam" id="PF11887"/>
    </source>
</evidence>
<evidence type="ECO:0000313" key="5">
    <source>
        <dbReference type="Proteomes" id="UP000277094"/>
    </source>
</evidence>
<name>A0A3N0DX24_9ACTN</name>
<dbReference type="PANTHER" id="PTHR33371">
    <property type="entry name" value="INTERMEMBRANE PHOSPHOLIPID TRANSPORT SYSTEM BINDING PROTEIN MLAD-RELATED"/>
    <property type="match status" value="1"/>
</dbReference>
<keyword evidence="1" id="KW-0472">Membrane</keyword>
<reference evidence="4 5" key="1">
    <citation type="submission" date="2018-11" db="EMBL/GenBank/DDBJ databases">
        <authorList>
            <person name="Li F."/>
        </authorList>
    </citation>
    <scope>NUCLEOTIDE SEQUENCE [LARGE SCALE GENOMIC DNA]</scope>
    <source>
        <strain evidence="4 5">KIS18-7</strain>
    </source>
</reference>
<dbReference type="InterPro" id="IPR005693">
    <property type="entry name" value="Mce"/>
</dbReference>
<keyword evidence="5" id="KW-1185">Reference proteome</keyword>
<dbReference type="GO" id="GO:0051701">
    <property type="term" value="P:biological process involved in interaction with host"/>
    <property type="evidence" value="ECO:0007669"/>
    <property type="project" value="TreeGrafter"/>
</dbReference>
<dbReference type="InterPro" id="IPR024516">
    <property type="entry name" value="Mce_C"/>
</dbReference>
<feature type="transmembrane region" description="Helical" evidence="1">
    <location>
        <begin position="26"/>
        <end position="47"/>
    </location>
</feature>
<dbReference type="InterPro" id="IPR003399">
    <property type="entry name" value="Mce/MlaD"/>
</dbReference>
<dbReference type="AlphaFoldDB" id="A0A3N0DX24"/>
<dbReference type="EMBL" id="RJSG01000002">
    <property type="protein sequence ID" value="RNL80172.1"/>
    <property type="molecule type" value="Genomic_DNA"/>
</dbReference>
<dbReference type="GO" id="GO:0005576">
    <property type="term" value="C:extracellular region"/>
    <property type="evidence" value="ECO:0007669"/>
    <property type="project" value="TreeGrafter"/>
</dbReference>
<organism evidence="4 5">
    <name type="scientific">Nocardioides marmorisolisilvae</name>
    <dbReference type="NCBI Taxonomy" id="1542737"/>
    <lineage>
        <taxon>Bacteria</taxon>
        <taxon>Bacillati</taxon>
        <taxon>Actinomycetota</taxon>
        <taxon>Actinomycetes</taxon>
        <taxon>Propionibacteriales</taxon>
        <taxon>Nocardioidaceae</taxon>
        <taxon>Nocardioides</taxon>
    </lineage>
</organism>
<sequence length="355" mass="37689">MSEHLDKYDGPDLRAKLRWLPPLLKLTVYTSVIASLTVLLALIIVNARSGPATGYKALFTDASGVSANDNVKIAGVVVGRVNSVKIVNHGTAQVSFSVDSDVAVPADVHATVRYENLVGDRFIELQRAADDVGRLRSGATIPLTRTAPAVSLTVLFGGFQPLFQALEPAQVNQLADEILRTLQGESGTVSDLLEHTASLTSTLADRDQVIGSMITNLNSVLGVVSSRDTQLSTLVVQLQKFVTGLSDNRHAVGSAISSLSDLTNSVGDLLVDARPPLKSDVASLGKLATALNLGSDTIDEQLKALPDYLNSVDRTASYGSWFQFFLCDLGGSFSVPAKRDPIAISPYHSTAGRCD</sequence>
<evidence type="ECO:0000313" key="4">
    <source>
        <dbReference type="EMBL" id="RNL80172.1"/>
    </source>
</evidence>
<feature type="domain" description="Mammalian cell entry C-terminal" evidence="3">
    <location>
        <begin position="134"/>
        <end position="312"/>
    </location>
</feature>